<gene>
    <name evidence="1" type="ORF">ACFSRY_15900</name>
</gene>
<dbReference type="RefSeq" id="WP_377509919.1">
    <property type="nucleotide sequence ID" value="NZ_JBHULU010000021.1"/>
</dbReference>
<name>A0ABW5IQS4_9BACT</name>
<dbReference type="Proteomes" id="UP001597544">
    <property type="component" value="Unassembled WGS sequence"/>
</dbReference>
<dbReference type="Gene3D" id="1.10.1200.10">
    <property type="entry name" value="ACP-like"/>
    <property type="match status" value="1"/>
</dbReference>
<reference evidence="2" key="1">
    <citation type="journal article" date="2019" name="Int. J. Syst. Evol. Microbiol.">
        <title>The Global Catalogue of Microorganisms (GCM) 10K type strain sequencing project: providing services to taxonomists for standard genome sequencing and annotation.</title>
        <authorList>
            <consortium name="The Broad Institute Genomics Platform"/>
            <consortium name="The Broad Institute Genome Sequencing Center for Infectious Disease"/>
            <person name="Wu L."/>
            <person name="Ma J."/>
        </authorList>
    </citation>
    <scope>NUCLEOTIDE SEQUENCE [LARGE SCALE GENOMIC DNA]</scope>
    <source>
        <strain evidence="2">KCTC 42498</strain>
    </source>
</reference>
<dbReference type="SUPFAM" id="SSF47336">
    <property type="entry name" value="ACP-like"/>
    <property type="match status" value="1"/>
</dbReference>
<keyword evidence="2" id="KW-1185">Reference proteome</keyword>
<dbReference type="InterPro" id="IPR036736">
    <property type="entry name" value="ACP-like_sf"/>
</dbReference>
<comment type="caution">
    <text evidence="1">The sequence shown here is derived from an EMBL/GenBank/DDBJ whole genome shotgun (WGS) entry which is preliminary data.</text>
</comment>
<organism evidence="1 2">
    <name type="scientific">Pontibacter locisalis</name>
    <dbReference type="NCBI Taxonomy" id="1719035"/>
    <lineage>
        <taxon>Bacteria</taxon>
        <taxon>Pseudomonadati</taxon>
        <taxon>Bacteroidota</taxon>
        <taxon>Cytophagia</taxon>
        <taxon>Cytophagales</taxon>
        <taxon>Hymenobacteraceae</taxon>
        <taxon>Pontibacter</taxon>
    </lineage>
</organism>
<dbReference type="EMBL" id="JBHULU010000021">
    <property type="protein sequence ID" value="MFD2515357.1"/>
    <property type="molecule type" value="Genomic_DNA"/>
</dbReference>
<evidence type="ECO:0000313" key="2">
    <source>
        <dbReference type="Proteomes" id="UP001597544"/>
    </source>
</evidence>
<sequence length="86" mass="9931">MSNTNLSAQSIRQEVVHLISSLKRISPEKLNEVNDLTELNFDILDVVDVILEIERTYNVYIPDDVPVYTVDDFVDFIFKQNLNQAC</sequence>
<protein>
    <submittedName>
        <fullName evidence="1">Acyl carrier protein</fullName>
    </submittedName>
</protein>
<accession>A0ABW5IQS4</accession>
<evidence type="ECO:0000313" key="1">
    <source>
        <dbReference type="EMBL" id="MFD2515357.1"/>
    </source>
</evidence>
<proteinExistence type="predicted"/>